<evidence type="ECO:0000256" key="5">
    <source>
        <dbReference type="ARBA" id="ARBA00022824"/>
    </source>
</evidence>
<feature type="domain" description="Glycosyltransferase 61 catalytic" evidence="12">
    <location>
        <begin position="374"/>
        <end position="465"/>
    </location>
</feature>
<evidence type="ECO:0000256" key="9">
    <source>
        <dbReference type="ARBA" id="ARBA00048317"/>
    </source>
</evidence>
<dbReference type="InterPro" id="IPR007657">
    <property type="entry name" value="Glycosyltransferase_61"/>
</dbReference>
<dbReference type="VEuPathDB" id="FungiDB:F503_07612"/>
<evidence type="ECO:0000256" key="4">
    <source>
        <dbReference type="ARBA" id="ARBA00022729"/>
    </source>
</evidence>
<keyword evidence="4" id="KW-0732">Signal</keyword>
<comment type="catalytic activity">
    <reaction evidence="10">
        <text>L-threonyl-[protein] + UDP-N-acetyl-alpha-D-glucosamine = 3-O-(N-acetyl-beta-D-glucosaminyl)-L-threonyl-[protein] + UDP + H(+)</text>
        <dbReference type="Rhea" id="RHEA:48908"/>
        <dbReference type="Rhea" id="RHEA-COMP:11060"/>
        <dbReference type="Rhea" id="RHEA-COMP:12252"/>
        <dbReference type="ChEBI" id="CHEBI:15378"/>
        <dbReference type="ChEBI" id="CHEBI:30013"/>
        <dbReference type="ChEBI" id="CHEBI:57705"/>
        <dbReference type="ChEBI" id="CHEBI:58223"/>
        <dbReference type="ChEBI" id="CHEBI:90840"/>
        <dbReference type="EC" id="2.4.1.255"/>
    </reaction>
</comment>
<dbReference type="eggNOG" id="KOG4698">
    <property type="taxonomic scope" value="Eukaryota"/>
</dbReference>
<dbReference type="GO" id="GO:0097363">
    <property type="term" value="F:protein O-acetylglucosaminyltransferase activity"/>
    <property type="evidence" value="ECO:0007669"/>
    <property type="project" value="UniProtKB-EC"/>
</dbReference>
<evidence type="ECO:0000313" key="13">
    <source>
        <dbReference type="EMBL" id="EPE09836.1"/>
    </source>
</evidence>
<name>S3CCV3_OPHP1</name>
<keyword evidence="5" id="KW-0256">Endoplasmic reticulum</keyword>
<evidence type="ECO:0000256" key="8">
    <source>
        <dbReference type="ARBA" id="ARBA00042574"/>
    </source>
</evidence>
<gene>
    <name evidence="13" type="ORF">F503_07612</name>
</gene>
<dbReference type="GO" id="GO:0005788">
    <property type="term" value="C:endoplasmic reticulum lumen"/>
    <property type="evidence" value="ECO:0007669"/>
    <property type="project" value="TreeGrafter"/>
</dbReference>
<feature type="transmembrane region" description="Helical" evidence="11">
    <location>
        <begin position="12"/>
        <end position="30"/>
    </location>
</feature>
<keyword evidence="2" id="KW-0328">Glycosyltransferase</keyword>
<protein>
    <recommendedName>
        <fullName evidence="7">EGF domain-specific O-linked N-acetylglucosamine transferase</fullName>
        <ecNumber evidence="1">2.4.1.255</ecNumber>
    </recommendedName>
    <alternativeName>
        <fullName evidence="8">Extracellular O-linked N-acetylglucosamine transferase</fullName>
    </alternativeName>
</protein>
<keyword evidence="11" id="KW-1133">Transmembrane helix</keyword>
<dbReference type="AlphaFoldDB" id="S3CCV3"/>
<proteinExistence type="predicted"/>
<evidence type="ECO:0000256" key="1">
    <source>
        <dbReference type="ARBA" id="ARBA00011970"/>
    </source>
</evidence>
<dbReference type="EMBL" id="KE148147">
    <property type="protein sequence ID" value="EPE09836.1"/>
    <property type="molecule type" value="Genomic_DNA"/>
</dbReference>
<evidence type="ECO:0000256" key="7">
    <source>
        <dbReference type="ARBA" id="ARBA00040944"/>
    </source>
</evidence>
<dbReference type="OMA" id="NTNYANE"/>
<dbReference type="HOGENOM" id="CLU_030112_1_0_1"/>
<dbReference type="OrthoDB" id="529273at2759"/>
<evidence type="ECO:0000256" key="2">
    <source>
        <dbReference type="ARBA" id="ARBA00022676"/>
    </source>
</evidence>
<dbReference type="EC" id="2.4.1.255" evidence="1"/>
<keyword evidence="6" id="KW-0325">Glycoprotein</keyword>
<evidence type="ECO:0000256" key="3">
    <source>
        <dbReference type="ARBA" id="ARBA00022679"/>
    </source>
</evidence>
<evidence type="ECO:0000256" key="11">
    <source>
        <dbReference type="SAM" id="Phobius"/>
    </source>
</evidence>
<evidence type="ECO:0000259" key="12">
    <source>
        <dbReference type="Pfam" id="PF04577"/>
    </source>
</evidence>
<keyword evidence="14" id="KW-1185">Reference proteome</keyword>
<dbReference type="PANTHER" id="PTHR20961:SF148">
    <property type="entry name" value="EGF DOMAIN-SPECIFIC O-LINKED N-ACETYLGLUCOSAMINE TRANSFERASE"/>
    <property type="match status" value="1"/>
</dbReference>
<dbReference type="STRING" id="1262450.S3CCV3"/>
<reference evidence="13 14" key="1">
    <citation type="journal article" date="2013" name="BMC Genomics">
        <title>The genome and transcriptome of the pine saprophyte Ophiostoma piceae, and a comparison with the bark beetle-associated pine pathogen Grosmannia clavigera.</title>
        <authorList>
            <person name="Haridas S."/>
            <person name="Wang Y."/>
            <person name="Lim L."/>
            <person name="Massoumi Alamouti S."/>
            <person name="Jackman S."/>
            <person name="Docking R."/>
            <person name="Robertson G."/>
            <person name="Birol I."/>
            <person name="Bohlmann J."/>
            <person name="Breuil C."/>
        </authorList>
    </citation>
    <scope>NUCLEOTIDE SEQUENCE [LARGE SCALE GENOMIC DNA]</scope>
    <source>
        <strain evidence="13 14">UAMH 11346</strain>
    </source>
</reference>
<dbReference type="PANTHER" id="PTHR20961">
    <property type="entry name" value="GLYCOSYLTRANSFERASE"/>
    <property type="match status" value="1"/>
</dbReference>
<evidence type="ECO:0000256" key="6">
    <source>
        <dbReference type="ARBA" id="ARBA00023180"/>
    </source>
</evidence>
<organism evidence="13 14">
    <name type="scientific">Ophiostoma piceae (strain UAMH 11346)</name>
    <name type="common">Sap stain fungus</name>
    <dbReference type="NCBI Taxonomy" id="1262450"/>
    <lineage>
        <taxon>Eukaryota</taxon>
        <taxon>Fungi</taxon>
        <taxon>Dikarya</taxon>
        <taxon>Ascomycota</taxon>
        <taxon>Pezizomycotina</taxon>
        <taxon>Sordariomycetes</taxon>
        <taxon>Sordariomycetidae</taxon>
        <taxon>Ophiostomatales</taxon>
        <taxon>Ophiostomataceae</taxon>
        <taxon>Ophiostoma</taxon>
    </lineage>
</organism>
<sequence length="560" mass="63005">MLPRPSVVISRAMPAAVLALVLILSITYLYHSPKSIGSSADFVRQHLPDIPAWNSNDYPSPPSNTLSTFSSVALTYTTAEAIPRPSSLPIEYNNDASDSEFCDNRFNVKYLANLRKASFQYCDASSYSSFTCFHSHTTDDDESDSLCITQGALVDMSVKDDKKFIVNCNVQEPGANNTARGVIPFGKVRQYWYDTGPRFIMDKHFDFALKPQAKLANQPSSRGQELSRMYTLLVKREGEGNPWHCLMEIWSMAMTMDVLRTAIDPADPKGQPYFRVPEDLSNLQVVILDDRVDGPYFGLWKLFSGREPIRLNQITGNPEAKEFFNNTNQRLILPLAGATNPVWQNDWKVRDCTRSDTLRAFVRRVLNHYDIHTSFASAETDQKKRETVRVTVIDRKNANTRRLANQEALIAALRARYPDIEVQEVDFGAMPFAEQLVIAQNTDVLVGVHGAGLTHTMFLREQSTAVVEIQPSDMGNAYMGFRNLANMRGISYFRTKATPVEEVSEEATASLKSARNASTLSRRASWHTENFEIDTGVFIRAVDAGIQVVYNKNMHSHEIV</sequence>
<keyword evidence="11" id="KW-0812">Transmembrane</keyword>
<evidence type="ECO:0000256" key="10">
    <source>
        <dbReference type="ARBA" id="ARBA00049432"/>
    </source>
</evidence>
<dbReference type="InterPro" id="IPR049625">
    <property type="entry name" value="Glyco_transf_61_cat"/>
</dbReference>
<keyword evidence="3" id="KW-0808">Transferase</keyword>
<evidence type="ECO:0000313" key="14">
    <source>
        <dbReference type="Proteomes" id="UP000016923"/>
    </source>
</evidence>
<comment type="catalytic activity">
    <reaction evidence="9">
        <text>L-seryl-[protein] + UDP-N-acetyl-alpha-D-glucosamine = 3-O-(N-acetyl-beta-D-glucosaminyl)-L-seryl-[protein] + UDP + H(+)</text>
        <dbReference type="Rhea" id="RHEA:48904"/>
        <dbReference type="Rhea" id="RHEA-COMP:9863"/>
        <dbReference type="Rhea" id="RHEA-COMP:12251"/>
        <dbReference type="ChEBI" id="CHEBI:15378"/>
        <dbReference type="ChEBI" id="CHEBI:29999"/>
        <dbReference type="ChEBI" id="CHEBI:57705"/>
        <dbReference type="ChEBI" id="CHEBI:58223"/>
        <dbReference type="ChEBI" id="CHEBI:90838"/>
        <dbReference type="EC" id="2.4.1.255"/>
    </reaction>
</comment>
<keyword evidence="11" id="KW-0472">Membrane</keyword>
<dbReference type="Proteomes" id="UP000016923">
    <property type="component" value="Unassembled WGS sequence"/>
</dbReference>
<dbReference type="Pfam" id="PF04577">
    <property type="entry name" value="Glyco_transf_61"/>
    <property type="match status" value="1"/>
</dbReference>
<accession>S3CCV3</accession>